<evidence type="ECO:0000313" key="5">
    <source>
        <dbReference type="WBParaSite" id="HPBE_0001814901-mRNA-1"/>
    </source>
</evidence>
<name>A0A183G8F6_HELPZ</name>
<feature type="region of interest" description="Disordered" evidence="1">
    <location>
        <begin position="169"/>
        <end position="193"/>
    </location>
</feature>
<dbReference type="EMBL" id="UZAH01030494">
    <property type="protein sequence ID" value="VDP10751.1"/>
    <property type="molecule type" value="Genomic_DNA"/>
</dbReference>
<evidence type="ECO:0000256" key="2">
    <source>
        <dbReference type="SAM" id="Phobius"/>
    </source>
</evidence>
<evidence type="ECO:0000313" key="3">
    <source>
        <dbReference type="EMBL" id="VDP10751.1"/>
    </source>
</evidence>
<proteinExistence type="predicted"/>
<evidence type="ECO:0000256" key="1">
    <source>
        <dbReference type="SAM" id="MobiDB-lite"/>
    </source>
</evidence>
<reference evidence="3 4" key="1">
    <citation type="submission" date="2018-11" db="EMBL/GenBank/DDBJ databases">
        <authorList>
            <consortium name="Pathogen Informatics"/>
        </authorList>
    </citation>
    <scope>NUCLEOTIDE SEQUENCE [LARGE SCALE GENOMIC DNA]</scope>
</reference>
<sequence>MACTAEAADVVKRPLWIAARCLHITLSSATLLLSVTFVTKLKNSSLLNDSVKILMLLFTAFADLHAVVLTSIQNTPVRERLLDHAALTRELALTNRPQSDAIADPRYLNNEHKAVSDWPLKITSYGIHNDDEEQWGERRPWMYSDRDGKHKLFGNAMLYHIKAYHITSRGTRSNSPSRGGQDAAAAVSRGAFL</sequence>
<evidence type="ECO:0000313" key="4">
    <source>
        <dbReference type="Proteomes" id="UP000050761"/>
    </source>
</evidence>
<dbReference type="WBParaSite" id="HPBE_0001814901-mRNA-1">
    <property type="protein sequence ID" value="HPBE_0001814901-mRNA-1"/>
    <property type="gene ID" value="HPBE_0001814901"/>
</dbReference>
<keyword evidence="2" id="KW-1133">Transmembrane helix</keyword>
<reference evidence="5" key="2">
    <citation type="submission" date="2019-09" db="UniProtKB">
        <authorList>
            <consortium name="WormBaseParasite"/>
        </authorList>
    </citation>
    <scope>IDENTIFICATION</scope>
</reference>
<feature type="transmembrane region" description="Helical" evidence="2">
    <location>
        <begin position="53"/>
        <end position="72"/>
    </location>
</feature>
<accession>A0A3P8AJN4</accession>
<gene>
    <name evidence="3" type="ORF">HPBE_LOCUS18148</name>
</gene>
<organism evidence="4 5">
    <name type="scientific">Heligmosomoides polygyrus</name>
    <name type="common">Parasitic roundworm</name>
    <dbReference type="NCBI Taxonomy" id="6339"/>
    <lineage>
        <taxon>Eukaryota</taxon>
        <taxon>Metazoa</taxon>
        <taxon>Ecdysozoa</taxon>
        <taxon>Nematoda</taxon>
        <taxon>Chromadorea</taxon>
        <taxon>Rhabditida</taxon>
        <taxon>Rhabditina</taxon>
        <taxon>Rhabditomorpha</taxon>
        <taxon>Strongyloidea</taxon>
        <taxon>Heligmosomidae</taxon>
        <taxon>Heligmosomoides</taxon>
    </lineage>
</organism>
<keyword evidence="2" id="KW-0472">Membrane</keyword>
<protein>
    <submittedName>
        <fullName evidence="5">Cytochrome b5 heme-binding domain-containing protein</fullName>
    </submittedName>
</protein>
<dbReference type="Proteomes" id="UP000050761">
    <property type="component" value="Unassembled WGS sequence"/>
</dbReference>
<keyword evidence="4" id="KW-1185">Reference proteome</keyword>
<accession>A0A183G8F6</accession>
<keyword evidence="2" id="KW-0812">Transmembrane</keyword>
<feature type="compositionally biased region" description="Polar residues" evidence="1">
    <location>
        <begin position="169"/>
        <end position="178"/>
    </location>
</feature>
<dbReference type="AlphaFoldDB" id="A0A183G8F6"/>
<feature type="transmembrane region" description="Helical" evidence="2">
    <location>
        <begin position="21"/>
        <end position="41"/>
    </location>
</feature>